<dbReference type="CDD" id="cd09917">
    <property type="entry name" value="F-box_SF"/>
    <property type="match status" value="1"/>
</dbReference>
<dbReference type="InterPro" id="IPR036047">
    <property type="entry name" value="F-box-like_dom_sf"/>
</dbReference>
<keyword evidence="2" id="KW-1185">Reference proteome</keyword>
<dbReference type="AlphaFoldDB" id="A0AAV5SKJ1"/>
<evidence type="ECO:0000313" key="2">
    <source>
        <dbReference type="Proteomes" id="UP001432027"/>
    </source>
</evidence>
<proteinExistence type="predicted"/>
<comment type="caution">
    <text evidence="1">The sequence shown here is derived from an EMBL/GenBank/DDBJ whole genome shotgun (WGS) entry which is preliminary data.</text>
</comment>
<name>A0AAV5SKJ1_9BILA</name>
<gene>
    <name evidence="1" type="ORF">PENTCL1PPCAC_5625</name>
</gene>
<accession>A0AAV5SKJ1</accession>
<sequence>KLSSPIAKQRRIDIENEDYFNILGLPNELISHTFSFLSIKDRMRVRVNKKLDGIELDSQYFVEKLLITDMKCDKNDQVKFFKDETMIFI</sequence>
<reference evidence="1" key="1">
    <citation type="submission" date="2023-10" db="EMBL/GenBank/DDBJ databases">
        <title>Genome assembly of Pristionchus species.</title>
        <authorList>
            <person name="Yoshida K."/>
            <person name="Sommer R.J."/>
        </authorList>
    </citation>
    <scope>NUCLEOTIDE SEQUENCE</scope>
    <source>
        <strain evidence="1">RS0144</strain>
    </source>
</reference>
<dbReference type="SUPFAM" id="SSF81383">
    <property type="entry name" value="F-box domain"/>
    <property type="match status" value="1"/>
</dbReference>
<dbReference type="Proteomes" id="UP001432027">
    <property type="component" value="Unassembled WGS sequence"/>
</dbReference>
<organism evidence="1 2">
    <name type="scientific">Pristionchus entomophagus</name>
    <dbReference type="NCBI Taxonomy" id="358040"/>
    <lineage>
        <taxon>Eukaryota</taxon>
        <taxon>Metazoa</taxon>
        <taxon>Ecdysozoa</taxon>
        <taxon>Nematoda</taxon>
        <taxon>Chromadorea</taxon>
        <taxon>Rhabditida</taxon>
        <taxon>Rhabditina</taxon>
        <taxon>Diplogasteromorpha</taxon>
        <taxon>Diplogasteroidea</taxon>
        <taxon>Neodiplogasteridae</taxon>
        <taxon>Pristionchus</taxon>
    </lineage>
</organism>
<evidence type="ECO:0000313" key="1">
    <source>
        <dbReference type="EMBL" id="GMS83450.1"/>
    </source>
</evidence>
<dbReference type="EMBL" id="BTSX01000002">
    <property type="protein sequence ID" value="GMS83450.1"/>
    <property type="molecule type" value="Genomic_DNA"/>
</dbReference>
<evidence type="ECO:0008006" key="3">
    <source>
        <dbReference type="Google" id="ProtNLM"/>
    </source>
</evidence>
<protein>
    <recommendedName>
        <fullName evidence="3">F-box domain-containing protein</fullName>
    </recommendedName>
</protein>
<feature type="non-terminal residue" evidence="1">
    <location>
        <position position="1"/>
    </location>
</feature>